<feature type="chain" id="PRO_5016387246" evidence="1">
    <location>
        <begin position="21"/>
        <end position="239"/>
    </location>
</feature>
<feature type="domain" description="Putative auto-transporter adhesin head GIN" evidence="2">
    <location>
        <begin position="40"/>
        <end position="223"/>
    </location>
</feature>
<keyword evidence="4" id="KW-1185">Reference proteome</keyword>
<dbReference type="PROSITE" id="PS51257">
    <property type="entry name" value="PROKAR_LIPOPROTEIN"/>
    <property type="match status" value="1"/>
</dbReference>
<dbReference type="Gene3D" id="2.160.20.120">
    <property type="match status" value="1"/>
</dbReference>
<evidence type="ECO:0000313" key="3">
    <source>
        <dbReference type="EMBL" id="RAJ20000.1"/>
    </source>
</evidence>
<feature type="signal peptide" evidence="1">
    <location>
        <begin position="1"/>
        <end position="20"/>
    </location>
</feature>
<sequence length="239" mass="26335">MKTQAILLSLIMFMVLLFSCSEDTITASDEVTSKNYEYNDYTALEINDNFKVFLTFSDTEENFEVKANTNLHQYIKITQSGNKITVKLDGVGQIRGNEILQIYITTQEITDINLKGNTNLTVEELVNPTNVNIELTGNCFLSGSVNIEQMNLKATGNCMIDLSGNVGSLDAKLVGNCQLTDYYLTIDALKINLSGNSNAQLTVDTSISIDGSGNSILYYKGNPSIIHQNLSSNSKLIRN</sequence>
<evidence type="ECO:0000259" key="2">
    <source>
        <dbReference type="Pfam" id="PF10988"/>
    </source>
</evidence>
<name>A0A327RSI5_9FLAO</name>
<protein>
    <submittedName>
        <fullName evidence="3">Putative autotransporter adhesin-like protein</fullName>
    </submittedName>
</protein>
<gene>
    <name evidence="3" type="ORF">LX77_03214</name>
</gene>
<dbReference type="OrthoDB" id="1419485at2"/>
<dbReference type="RefSeq" id="WP_083993931.1">
    <property type="nucleotide sequence ID" value="NZ_LZRN01000023.1"/>
</dbReference>
<dbReference type="Pfam" id="PF10988">
    <property type="entry name" value="DUF2807"/>
    <property type="match status" value="1"/>
</dbReference>
<keyword evidence="1" id="KW-0732">Signal</keyword>
<dbReference type="InterPro" id="IPR021255">
    <property type="entry name" value="DUF2807"/>
</dbReference>
<accession>A0A327RSI5</accession>
<reference evidence="3 4" key="1">
    <citation type="submission" date="2018-06" db="EMBL/GenBank/DDBJ databases">
        <title>Genomic Encyclopedia of Archaeal and Bacterial Type Strains, Phase II (KMG-II): from individual species to whole genera.</title>
        <authorList>
            <person name="Goeker M."/>
        </authorList>
    </citation>
    <scope>NUCLEOTIDE SEQUENCE [LARGE SCALE GENOMIC DNA]</scope>
    <source>
        <strain evidence="3 4">DSM 12408</strain>
    </source>
</reference>
<evidence type="ECO:0000256" key="1">
    <source>
        <dbReference type="SAM" id="SignalP"/>
    </source>
</evidence>
<dbReference type="AlphaFoldDB" id="A0A327RSI5"/>
<dbReference type="EMBL" id="QLLQ01000016">
    <property type="protein sequence ID" value="RAJ20000.1"/>
    <property type="molecule type" value="Genomic_DNA"/>
</dbReference>
<dbReference type="Proteomes" id="UP000248987">
    <property type="component" value="Unassembled WGS sequence"/>
</dbReference>
<proteinExistence type="predicted"/>
<evidence type="ECO:0000313" key="4">
    <source>
        <dbReference type="Proteomes" id="UP000248987"/>
    </source>
</evidence>
<organism evidence="3 4">
    <name type="scientific">Gelidibacter algens</name>
    <dbReference type="NCBI Taxonomy" id="49280"/>
    <lineage>
        <taxon>Bacteria</taxon>
        <taxon>Pseudomonadati</taxon>
        <taxon>Bacteroidota</taxon>
        <taxon>Flavobacteriia</taxon>
        <taxon>Flavobacteriales</taxon>
        <taxon>Flavobacteriaceae</taxon>
        <taxon>Gelidibacter</taxon>
    </lineage>
</organism>
<comment type="caution">
    <text evidence="3">The sequence shown here is derived from an EMBL/GenBank/DDBJ whole genome shotgun (WGS) entry which is preliminary data.</text>
</comment>